<dbReference type="InterPro" id="IPR008928">
    <property type="entry name" value="6-hairpin_glycosidase_sf"/>
</dbReference>
<name>A0A1H8I6B3_9SPHN</name>
<evidence type="ECO:0000256" key="2">
    <source>
        <dbReference type="ARBA" id="ARBA00023235"/>
    </source>
</evidence>
<protein>
    <submittedName>
        <fullName evidence="3">Mannose-6-phosphate isomerase</fullName>
    </submittedName>
</protein>
<dbReference type="Proteomes" id="UP000199206">
    <property type="component" value="Unassembled WGS sequence"/>
</dbReference>
<keyword evidence="2 3" id="KW-0413">Isomerase</keyword>
<sequence>MSEADSVTSFVRWNREEALPVWASRGFGASGDRFHERLDRSGYPLAVPHRAMVQARQIYVFAHAAELGWYVPGAELAEQAMAALRRDFCDDGAIIASVAFSIDPHSGRQVSTTRDSYTHAFVLFAIAHLYRLNGDPALLRFAERVAAFVERDMVDPVHGGVIDTLPAASTAKRQNPQMHLLEAWLALEDVAPGRGWLERADTLVSLFQRHMGKTDRGVLLEHFAQDWSPHPDPTRANIFEPGHHYEWAWLLDRHGQLSRQDHESWRTTLHTTATKHGHAPGGLIHDEVEAGGRVAKPSHRLWPHTEAIKAAAARHRDGDGEALGEAGRMASLLDTHFLAGPFAGGWTDHISPAGEPLVDYVPASSLYHLFLAATEADRMIDR</sequence>
<dbReference type="Pfam" id="PF07221">
    <property type="entry name" value="GlcNAc_2-epim"/>
    <property type="match status" value="1"/>
</dbReference>
<proteinExistence type="inferred from homology"/>
<dbReference type="Gene3D" id="1.50.10.10">
    <property type="match status" value="1"/>
</dbReference>
<dbReference type="SUPFAM" id="SSF48208">
    <property type="entry name" value="Six-hairpin glycosidases"/>
    <property type="match status" value="1"/>
</dbReference>
<gene>
    <name evidence="3" type="ORF">SAMN05192583_3229</name>
</gene>
<dbReference type="InterPro" id="IPR012341">
    <property type="entry name" value="6hp_glycosidase-like_sf"/>
</dbReference>
<evidence type="ECO:0000313" key="4">
    <source>
        <dbReference type="Proteomes" id="UP000199206"/>
    </source>
</evidence>
<dbReference type="GO" id="GO:0005975">
    <property type="term" value="P:carbohydrate metabolic process"/>
    <property type="evidence" value="ECO:0007669"/>
    <property type="project" value="InterPro"/>
</dbReference>
<dbReference type="InterPro" id="IPR010819">
    <property type="entry name" value="AGE/CE"/>
</dbReference>
<dbReference type="GO" id="GO:0016853">
    <property type="term" value="F:isomerase activity"/>
    <property type="evidence" value="ECO:0007669"/>
    <property type="project" value="UniProtKB-KW"/>
</dbReference>
<reference evidence="4" key="1">
    <citation type="submission" date="2016-10" db="EMBL/GenBank/DDBJ databases">
        <authorList>
            <person name="Varghese N."/>
            <person name="Submissions S."/>
        </authorList>
    </citation>
    <scope>NUCLEOTIDE SEQUENCE [LARGE SCALE GENOMIC DNA]</scope>
    <source>
        <strain evidence="4">S6-262</strain>
    </source>
</reference>
<evidence type="ECO:0000256" key="1">
    <source>
        <dbReference type="ARBA" id="ARBA00008558"/>
    </source>
</evidence>
<dbReference type="EMBL" id="FOCF01000009">
    <property type="protein sequence ID" value="SEN64183.1"/>
    <property type="molecule type" value="Genomic_DNA"/>
</dbReference>
<keyword evidence="4" id="KW-1185">Reference proteome</keyword>
<comment type="similarity">
    <text evidence="1">Belongs to the N-acylglucosamine 2-epimerase family.</text>
</comment>
<accession>A0A1H8I6B3</accession>
<dbReference type="OrthoDB" id="9806359at2"/>
<evidence type="ECO:0000313" key="3">
    <source>
        <dbReference type="EMBL" id="SEN64183.1"/>
    </source>
</evidence>
<organism evidence="3 4">
    <name type="scientific">Sphingomonas gellani</name>
    <dbReference type="NCBI Taxonomy" id="1166340"/>
    <lineage>
        <taxon>Bacteria</taxon>
        <taxon>Pseudomonadati</taxon>
        <taxon>Pseudomonadota</taxon>
        <taxon>Alphaproteobacteria</taxon>
        <taxon>Sphingomonadales</taxon>
        <taxon>Sphingomonadaceae</taxon>
        <taxon>Sphingomonas</taxon>
    </lineage>
</organism>
<dbReference type="AlphaFoldDB" id="A0A1H8I6B3"/>
<dbReference type="PANTHER" id="PTHR15108">
    <property type="entry name" value="N-ACYLGLUCOSAMINE-2-EPIMERASE"/>
    <property type="match status" value="1"/>
</dbReference>
<dbReference type="STRING" id="1166340.SAMN05192583_3229"/>
<dbReference type="RefSeq" id="WP_093666742.1">
    <property type="nucleotide sequence ID" value="NZ_FOCF01000009.1"/>
</dbReference>